<dbReference type="PANTHER" id="PTHR43194:SF4">
    <property type="entry name" value="AB HYDROLASE-1 DOMAIN-CONTAINING PROTEIN"/>
    <property type="match status" value="1"/>
</dbReference>
<gene>
    <name evidence="2" type="ORF">QO012_002343</name>
</gene>
<protein>
    <submittedName>
        <fullName evidence="2">Pimeloyl-ACP methyl ester carboxylesterase</fullName>
    </submittedName>
</protein>
<dbReference type="InterPro" id="IPR050228">
    <property type="entry name" value="Carboxylesterase_BioH"/>
</dbReference>
<reference evidence="2 3" key="1">
    <citation type="submission" date="2023-07" db="EMBL/GenBank/DDBJ databases">
        <title>Genomic Encyclopedia of Type Strains, Phase IV (KMG-IV): sequencing the most valuable type-strain genomes for metagenomic binning, comparative biology and taxonomic classification.</title>
        <authorList>
            <person name="Goeker M."/>
        </authorList>
    </citation>
    <scope>NUCLEOTIDE SEQUENCE [LARGE SCALE GENOMIC DNA]</scope>
    <source>
        <strain evidence="2 3">DSM 19013</strain>
    </source>
</reference>
<sequence>MIGRVRRSVGIAALVVGTALGGWTASGGAALAQGTLMRPAGEPAAPAPGDPVTRSSYFFVGGRYQKVGDKTVMVGQMFVQVRTPAKVTQPYPVVMIHGLSQTGVNFLATPDGRSGWAQRFVEWGYQVYVVDQVGRGRSGTNPEVYGPYDRLGTRDLERLHTAPEVYDLFPQAKLHTQWPGGPGVQGNPSFDQYYASQVPFLANTQQTEELVDTALNALLDRTGPAILLTHGQGALFGWAVSDARPDLVKAHVAVEPSGPPFFDVKFRGGKDFWEKSGDGRARGYGLTRMPLTFAPEAKGPEDLVVTQQAKAAGDGQIRCWLQSDPIHTLPNLARVPAVIVTAEASFHAAYDDCTAAFLTQAGAKPDVLRLADQKARGNGHMMMLEKNSDFAADILMGWLSTHVKP</sequence>
<evidence type="ECO:0000313" key="3">
    <source>
        <dbReference type="Proteomes" id="UP001231124"/>
    </source>
</evidence>
<dbReference type="InterPro" id="IPR029058">
    <property type="entry name" value="AB_hydrolase_fold"/>
</dbReference>
<evidence type="ECO:0000259" key="1">
    <source>
        <dbReference type="Pfam" id="PF12697"/>
    </source>
</evidence>
<dbReference type="RefSeq" id="WP_370876638.1">
    <property type="nucleotide sequence ID" value="NZ_BPQE01000009.1"/>
</dbReference>
<dbReference type="PANTHER" id="PTHR43194">
    <property type="entry name" value="HYDROLASE ALPHA/BETA FOLD FAMILY"/>
    <property type="match status" value="1"/>
</dbReference>
<dbReference type="EMBL" id="JAUSVP010000006">
    <property type="protein sequence ID" value="MDQ0447838.1"/>
    <property type="molecule type" value="Genomic_DNA"/>
</dbReference>
<feature type="domain" description="AB hydrolase-1" evidence="1">
    <location>
        <begin position="93"/>
        <end position="392"/>
    </location>
</feature>
<keyword evidence="3" id="KW-1185">Reference proteome</keyword>
<dbReference type="Proteomes" id="UP001231124">
    <property type="component" value="Unassembled WGS sequence"/>
</dbReference>
<dbReference type="Pfam" id="PF12697">
    <property type="entry name" value="Abhydrolase_6"/>
    <property type="match status" value="1"/>
</dbReference>
<dbReference type="SUPFAM" id="SSF53474">
    <property type="entry name" value="alpha/beta-Hydrolases"/>
    <property type="match status" value="1"/>
</dbReference>
<organism evidence="2 3">
    <name type="scientific">Methylobacterium aerolatum</name>
    <dbReference type="NCBI Taxonomy" id="418708"/>
    <lineage>
        <taxon>Bacteria</taxon>
        <taxon>Pseudomonadati</taxon>
        <taxon>Pseudomonadota</taxon>
        <taxon>Alphaproteobacteria</taxon>
        <taxon>Hyphomicrobiales</taxon>
        <taxon>Methylobacteriaceae</taxon>
        <taxon>Methylobacterium</taxon>
    </lineage>
</organism>
<dbReference type="CDD" id="cd12809">
    <property type="entry name" value="Esterase_713_like-2"/>
    <property type="match status" value="1"/>
</dbReference>
<name>A0ABU0I1C4_9HYPH</name>
<comment type="caution">
    <text evidence="2">The sequence shown here is derived from an EMBL/GenBank/DDBJ whole genome shotgun (WGS) entry which is preliminary data.</text>
</comment>
<dbReference type="Gene3D" id="3.40.50.1820">
    <property type="entry name" value="alpha/beta hydrolase"/>
    <property type="match status" value="1"/>
</dbReference>
<dbReference type="InterPro" id="IPR000073">
    <property type="entry name" value="AB_hydrolase_1"/>
</dbReference>
<accession>A0ABU0I1C4</accession>
<proteinExistence type="predicted"/>
<evidence type="ECO:0000313" key="2">
    <source>
        <dbReference type="EMBL" id="MDQ0447838.1"/>
    </source>
</evidence>